<protein>
    <submittedName>
        <fullName evidence="7">AAHS family benzoate transporter-like MFS transporter</fullName>
    </submittedName>
</protein>
<evidence type="ECO:0000256" key="4">
    <source>
        <dbReference type="ARBA" id="ARBA00023136"/>
    </source>
</evidence>
<dbReference type="GO" id="GO:0005886">
    <property type="term" value="C:plasma membrane"/>
    <property type="evidence" value="ECO:0007669"/>
    <property type="project" value="UniProtKB-SubCell"/>
</dbReference>
<feature type="transmembrane region" description="Helical" evidence="5">
    <location>
        <begin position="261"/>
        <end position="280"/>
    </location>
</feature>
<dbReference type="AlphaFoldDB" id="A0A5S5D4Y5"/>
<dbReference type="Gene3D" id="1.20.1250.20">
    <property type="entry name" value="MFS general substrate transporter like domains"/>
    <property type="match status" value="1"/>
</dbReference>
<evidence type="ECO:0000313" key="8">
    <source>
        <dbReference type="Proteomes" id="UP000322499"/>
    </source>
</evidence>
<dbReference type="InterPro" id="IPR011701">
    <property type="entry name" value="MFS"/>
</dbReference>
<feature type="transmembrane region" description="Helical" evidence="5">
    <location>
        <begin position="85"/>
        <end position="105"/>
    </location>
</feature>
<evidence type="ECO:0000256" key="3">
    <source>
        <dbReference type="ARBA" id="ARBA00022989"/>
    </source>
</evidence>
<sequence length="417" mass="42597">MATGTPQHQRSGPVLLLGVLVLFIDGYDLFILGAVGPSLLQYEPWGATPATLGMLGSITAVGGALGAVVAGWAGDVYGRRLPMMLSLAWVSLWMAASAVAPSLGLFAFTRFAVGIGLGALIPLVVAVVTEAAPSTRRSLWVGIAMTGVAFGGLGAAFAARALLGSAPFQQLFLIGAVAVVLLPLVWRLVPGGAPVVHLASELSPAATGSRAAQLLAPANRRATLLFWAATFLGLVVVYGASTFLPTLMVNAGYDLNSSLEFLITFNAGAILGTLVVTALADRGRLQAITVGCALVAAAAFLVLSTPQARWLLLVMAAAAGLGALGTQNLVNSYVARYHEPRLRGTALGFSLGVGRLGAIAGPLYLSAVTVAFTSPKAGFYAFIVPAVLGALVISLIPRQRTEHLVRAAPGVAAPASI</sequence>
<feature type="transmembrane region" description="Helical" evidence="5">
    <location>
        <begin position="12"/>
        <end position="32"/>
    </location>
</feature>
<dbReference type="Proteomes" id="UP000322499">
    <property type="component" value="Unassembled WGS sequence"/>
</dbReference>
<dbReference type="SUPFAM" id="SSF103473">
    <property type="entry name" value="MFS general substrate transporter"/>
    <property type="match status" value="1"/>
</dbReference>
<feature type="transmembrane region" description="Helical" evidence="5">
    <location>
        <begin position="171"/>
        <end position="189"/>
    </location>
</feature>
<keyword evidence="4 5" id="KW-0472">Membrane</keyword>
<proteinExistence type="predicted"/>
<feature type="transmembrane region" description="Helical" evidence="5">
    <location>
        <begin position="346"/>
        <end position="365"/>
    </location>
</feature>
<reference evidence="7 8" key="1">
    <citation type="submission" date="2019-07" db="EMBL/GenBank/DDBJ databases">
        <title>Genomic Encyclopedia of Archaeal and Bacterial Type Strains, Phase II (KMG-II): from individual species to whole genera.</title>
        <authorList>
            <person name="Goeker M."/>
        </authorList>
    </citation>
    <scope>NUCLEOTIDE SEQUENCE [LARGE SCALE GENOMIC DNA]</scope>
    <source>
        <strain evidence="7 8">DSM 46842</strain>
    </source>
</reference>
<keyword evidence="8" id="KW-1185">Reference proteome</keyword>
<feature type="transmembrane region" description="Helical" evidence="5">
    <location>
        <begin position="139"/>
        <end position="159"/>
    </location>
</feature>
<evidence type="ECO:0000259" key="6">
    <source>
        <dbReference type="PROSITE" id="PS50850"/>
    </source>
</evidence>
<feature type="transmembrane region" description="Helical" evidence="5">
    <location>
        <begin position="52"/>
        <end position="73"/>
    </location>
</feature>
<dbReference type="PANTHER" id="PTHR23508:SF10">
    <property type="entry name" value="CARBOXYLIC ACID TRANSPORTER PROTEIN HOMOLOG"/>
    <property type="match status" value="1"/>
</dbReference>
<comment type="caution">
    <text evidence="7">The sequence shown here is derived from an EMBL/GenBank/DDBJ whole genome shotgun (WGS) entry which is preliminary data.</text>
</comment>
<feature type="transmembrane region" description="Helical" evidence="5">
    <location>
        <begin position="111"/>
        <end position="132"/>
    </location>
</feature>
<dbReference type="GO" id="GO:0046943">
    <property type="term" value="F:carboxylic acid transmembrane transporter activity"/>
    <property type="evidence" value="ECO:0007669"/>
    <property type="project" value="TreeGrafter"/>
</dbReference>
<feature type="transmembrane region" description="Helical" evidence="5">
    <location>
        <begin position="287"/>
        <end position="304"/>
    </location>
</feature>
<keyword evidence="3 5" id="KW-1133">Transmembrane helix</keyword>
<feature type="transmembrane region" description="Helical" evidence="5">
    <location>
        <begin position="310"/>
        <end position="334"/>
    </location>
</feature>
<dbReference type="PROSITE" id="PS50850">
    <property type="entry name" value="MFS"/>
    <property type="match status" value="1"/>
</dbReference>
<keyword evidence="2 5" id="KW-0812">Transmembrane</keyword>
<accession>A0A5S5D4Y5</accession>
<organism evidence="7 8">
    <name type="scientific">Blastococcus xanthinilyticus</name>
    <dbReference type="NCBI Taxonomy" id="1564164"/>
    <lineage>
        <taxon>Bacteria</taxon>
        <taxon>Bacillati</taxon>
        <taxon>Actinomycetota</taxon>
        <taxon>Actinomycetes</taxon>
        <taxon>Geodermatophilales</taxon>
        <taxon>Geodermatophilaceae</taxon>
        <taxon>Blastococcus</taxon>
    </lineage>
</organism>
<evidence type="ECO:0000256" key="5">
    <source>
        <dbReference type="SAM" id="Phobius"/>
    </source>
</evidence>
<dbReference type="InterPro" id="IPR020846">
    <property type="entry name" value="MFS_dom"/>
</dbReference>
<dbReference type="RefSeq" id="WP_166531263.1">
    <property type="nucleotide sequence ID" value="NZ_VNHW01000001.1"/>
</dbReference>
<evidence type="ECO:0000256" key="1">
    <source>
        <dbReference type="ARBA" id="ARBA00004651"/>
    </source>
</evidence>
<dbReference type="InterPro" id="IPR036259">
    <property type="entry name" value="MFS_trans_sf"/>
</dbReference>
<feature type="transmembrane region" description="Helical" evidence="5">
    <location>
        <begin position="224"/>
        <end position="241"/>
    </location>
</feature>
<feature type="transmembrane region" description="Helical" evidence="5">
    <location>
        <begin position="377"/>
        <end position="396"/>
    </location>
</feature>
<name>A0A5S5D4Y5_9ACTN</name>
<dbReference type="Pfam" id="PF07690">
    <property type="entry name" value="MFS_1"/>
    <property type="match status" value="1"/>
</dbReference>
<gene>
    <name evidence="7" type="ORF">BD833_101202</name>
</gene>
<dbReference type="EMBL" id="VNHW01000001">
    <property type="protein sequence ID" value="TYP90484.1"/>
    <property type="molecule type" value="Genomic_DNA"/>
</dbReference>
<comment type="subcellular location">
    <subcellularLocation>
        <location evidence="1">Cell membrane</location>
        <topology evidence="1">Multi-pass membrane protein</topology>
    </subcellularLocation>
</comment>
<dbReference type="PANTHER" id="PTHR23508">
    <property type="entry name" value="CARBOXYLIC ACID TRANSPORTER PROTEIN HOMOLOG"/>
    <property type="match status" value="1"/>
</dbReference>
<evidence type="ECO:0000256" key="2">
    <source>
        <dbReference type="ARBA" id="ARBA00022692"/>
    </source>
</evidence>
<feature type="domain" description="Major facilitator superfamily (MFS) profile" evidence="6">
    <location>
        <begin position="14"/>
        <end position="401"/>
    </location>
</feature>
<evidence type="ECO:0000313" key="7">
    <source>
        <dbReference type="EMBL" id="TYP90484.1"/>
    </source>
</evidence>